<feature type="domain" description="Mannose-1-phosphate guanyltransferase C-terminal" evidence="8">
    <location>
        <begin position="6"/>
        <end position="101"/>
    </location>
</feature>
<dbReference type="RefSeq" id="WP_202243983.1">
    <property type="nucleotide sequence ID" value="NZ_JAESIY010000004.1"/>
</dbReference>
<keyword evidence="6 9" id="KW-0012">Acyltransferase</keyword>
<dbReference type="Proteomes" id="UP000659388">
    <property type="component" value="Unassembled WGS sequence"/>
</dbReference>
<evidence type="ECO:0000256" key="2">
    <source>
        <dbReference type="ARBA" id="ARBA00022516"/>
    </source>
</evidence>
<dbReference type="InterPro" id="IPR011004">
    <property type="entry name" value="Trimer_LpxA-like_sf"/>
</dbReference>
<dbReference type="PIRSF" id="PIRSF000456">
    <property type="entry name" value="UDP-GlcNAc_acltr"/>
    <property type="match status" value="1"/>
</dbReference>
<protein>
    <submittedName>
        <fullName evidence="9">Acyl-ACP--UDP-N-acetylglucosamine O-acyltransferase</fullName>
        <ecNumber evidence="9">2.3.1.129</ecNumber>
    </submittedName>
</protein>
<evidence type="ECO:0000313" key="10">
    <source>
        <dbReference type="Proteomes" id="UP000659388"/>
    </source>
</evidence>
<evidence type="ECO:0000256" key="1">
    <source>
        <dbReference type="ARBA" id="ARBA00022490"/>
    </source>
</evidence>
<evidence type="ECO:0000256" key="3">
    <source>
        <dbReference type="ARBA" id="ARBA00022556"/>
    </source>
</evidence>
<proteinExistence type="predicted"/>
<evidence type="ECO:0000259" key="7">
    <source>
        <dbReference type="Pfam" id="PF13720"/>
    </source>
</evidence>
<dbReference type="InterPro" id="IPR010137">
    <property type="entry name" value="Lipid_A_LpxA"/>
</dbReference>
<evidence type="ECO:0000256" key="5">
    <source>
        <dbReference type="ARBA" id="ARBA00023098"/>
    </source>
</evidence>
<dbReference type="PANTHER" id="PTHR43480:SF1">
    <property type="entry name" value="ACYL-[ACYL-CARRIER-PROTEIN]--UDP-N-ACETYLGLUCOSAMINE O-ACYLTRANSFERASE, MITOCHONDRIAL-RELATED"/>
    <property type="match status" value="1"/>
</dbReference>
<dbReference type="EMBL" id="JAESIY010000004">
    <property type="protein sequence ID" value="MBL3656190.1"/>
    <property type="molecule type" value="Genomic_DNA"/>
</dbReference>
<keyword evidence="3" id="KW-0441">Lipid A biosynthesis</keyword>
<name>A0A937F8F0_9BACT</name>
<dbReference type="InterPro" id="IPR001451">
    <property type="entry name" value="Hexapep"/>
</dbReference>
<keyword evidence="1" id="KW-0963">Cytoplasm</keyword>
<dbReference type="Pfam" id="PF13720">
    <property type="entry name" value="Acetyltransf_11"/>
    <property type="match status" value="1"/>
</dbReference>
<keyword evidence="10" id="KW-1185">Reference proteome</keyword>
<dbReference type="PANTHER" id="PTHR43480">
    <property type="entry name" value="ACYL-[ACYL-CARRIER-PROTEIN]--UDP-N-ACETYLGLUCOSAMINE O-ACYLTRANSFERASE"/>
    <property type="match status" value="1"/>
</dbReference>
<dbReference type="InterPro" id="IPR029098">
    <property type="entry name" value="Acetyltransf_C"/>
</dbReference>
<feature type="domain" description="UDP N-acetylglucosamine O-acyltransferase C-terminal" evidence="7">
    <location>
        <begin position="173"/>
        <end position="254"/>
    </location>
</feature>
<comment type="caution">
    <text evidence="9">The sequence shown here is derived from an EMBL/GenBank/DDBJ whole genome shotgun (WGS) entry which is preliminary data.</text>
</comment>
<dbReference type="GO" id="GO:0016020">
    <property type="term" value="C:membrane"/>
    <property type="evidence" value="ECO:0007669"/>
    <property type="project" value="GOC"/>
</dbReference>
<dbReference type="Gene3D" id="2.160.10.10">
    <property type="entry name" value="Hexapeptide repeat proteins"/>
    <property type="match status" value="1"/>
</dbReference>
<evidence type="ECO:0000256" key="6">
    <source>
        <dbReference type="ARBA" id="ARBA00023315"/>
    </source>
</evidence>
<dbReference type="NCBIfam" id="NF003657">
    <property type="entry name" value="PRK05289.1"/>
    <property type="match status" value="1"/>
</dbReference>
<evidence type="ECO:0000313" key="9">
    <source>
        <dbReference type="EMBL" id="MBL3656190.1"/>
    </source>
</evidence>
<dbReference type="CDD" id="cd03351">
    <property type="entry name" value="LbH_UDP-GlcNAc_AT"/>
    <property type="match status" value="1"/>
</dbReference>
<dbReference type="SUPFAM" id="SSF51161">
    <property type="entry name" value="Trimeric LpxA-like enzymes"/>
    <property type="match status" value="1"/>
</dbReference>
<gene>
    <name evidence="9" type="primary">lpxA</name>
    <name evidence="9" type="ORF">JL102_08615</name>
</gene>
<dbReference type="InterPro" id="IPR037157">
    <property type="entry name" value="Acetyltransf_C_sf"/>
</dbReference>
<organism evidence="9 10">
    <name type="scientific">Fulvivirga sediminis</name>
    <dbReference type="NCBI Taxonomy" id="2803949"/>
    <lineage>
        <taxon>Bacteria</taxon>
        <taxon>Pseudomonadati</taxon>
        <taxon>Bacteroidota</taxon>
        <taxon>Cytophagia</taxon>
        <taxon>Cytophagales</taxon>
        <taxon>Fulvivirgaceae</taxon>
        <taxon>Fulvivirga</taxon>
    </lineage>
</organism>
<accession>A0A937F8F0</accession>
<dbReference type="GO" id="GO:0009245">
    <property type="term" value="P:lipid A biosynthetic process"/>
    <property type="evidence" value="ECO:0007669"/>
    <property type="project" value="UniProtKB-KW"/>
</dbReference>
<dbReference type="Gene3D" id="1.20.1180.10">
    <property type="entry name" value="Udp N-acetylglucosamine O-acyltransferase, C-terminal domain"/>
    <property type="match status" value="1"/>
</dbReference>
<sequence>MNQPLSYIDPQAKIARNVVIEPFSTIHKNVVIEEGSWIGPNVTIFEGARIGKNVKIYPGAVISAIPQDLKFAGEDTVTIIGDNTTIRECATINRGTIDKYKTEVGANCLIMAYVHIGHDCIIGDQCILGNSTQLAGHVIIDDYVIFGGSCAVQQFTRIGSHAYIGGGSLVRKDVPPYTKAAREPLTYCGINSIGLRRREFTSEKINEIQEIYRYVFLKGLNNSKALDLVELELPPSKERDEIINFIRNSDRGVMKGYSY</sequence>
<keyword evidence="2" id="KW-0444">Lipid biosynthesis</keyword>
<keyword evidence="4 9" id="KW-0808">Transferase</keyword>
<evidence type="ECO:0000256" key="4">
    <source>
        <dbReference type="ARBA" id="ARBA00022679"/>
    </source>
</evidence>
<dbReference type="AlphaFoldDB" id="A0A937F8F0"/>
<keyword evidence="5" id="KW-0443">Lipid metabolism</keyword>
<dbReference type="Pfam" id="PF00132">
    <property type="entry name" value="Hexapep"/>
    <property type="match status" value="1"/>
</dbReference>
<reference evidence="9" key="1">
    <citation type="submission" date="2021-01" db="EMBL/GenBank/DDBJ databases">
        <title>Fulvivirga kasyanovii gen. nov., sp nov., a novel member of the phylum Bacteroidetes isolated from seawater in a mussel farm.</title>
        <authorList>
            <person name="Zhao L.-H."/>
            <person name="Wang Z.-J."/>
        </authorList>
    </citation>
    <scope>NUCLEOTIDE SEQUENCE</scope>
    <source>
        <strain evidence="9">2943</strain>
    </source>
</reference>
<dbReference type="InterPro" id="IPR056729">
    <property type="entry name" value="GMPPB_C"/>
</dbReference>
<dbReference type="Pfam" id="PF25087">
    <property type="entry name" value="GMPPB_C"/>
    <property type="match status" value="1"/>
</dbReference>
<dbReference type="NCBIfam" id="TIGR01852">
    <property type="entry name" value="lipid_A_lpxA"/>
    <property type="match status" value="1"/>
</dbReference>
<dbReference type="EC" id="2.3.1.129" evidence="9"/>
<dbReference type="GO" id="GO:0008780">
    <property type="term" value="F:acyl-[acyl-carrier-protein]-UDP-N-acetylglucosamine O-acyltransferase activity"/>
    <property type="evidence" value="ECO:0007669"/>
    <property type="project" value="UniProtKB-EC"/>
</dbReference>
<evidence type="ECO:0000259" key="8">
    <source>
        <dbReference type="Pfam" id="PF25087"/>
    </source>
</evidence>